<dbReference type="SUPFAM" id="SSF47336">
    <property type="entry name" value="ACP-like"/>
    <property type="match status" value="2"/>
</dbReference>
<dbReference type="InterPro" id="IPR032821">
    <property type="entry name" value="PKS_assoc"/>
</dbReference>
<evidence type="ECO:0000256" key="1">
    <source>
        <dbReference type="ARBA" id="ARBA00022679"/>
    </source>
</evidence>
<dbReference type="Pfam" id="PF00109">
    <property type="entry name" value="ketoacyl-synt"/>
    <property type="match status" value="1"/>
</dbReference>
<dbReference type="Pfam" id="PF02801">
    <property type="entry name" value="Ketoacyl-synt_C"/>
    <property type="match status" value="1"/>
</dbReference>
<dbReference type="InterPro" id="IPR001227">
    <property type="entry name" value="Ac_transferase_dom_sf"/>
</dbReference>
<dbReference type="InterPro" id="IPR016036">
    <property type="entry name" value="Malonyl_transacylase_ACP-bd"/>
</dbReference>
<dbReference type="InterPro" id="IPR016035">
    <property type="entry name" value="Acyl_Trfase/lysoPLipase"/>
</dbReference>
<feature type="domain" description="Ketosynthase family 3 (KS3)" evidence="4">
    <location>
        <begin position="16"/>
        <end position="474"/>
    </location>
</feature>
<dbReference type="InterPro" id="IPR014043">
    <property type="entry name" value="Acyl_transferase_dom"/>
</dbReference>
<name>A0A328FFQ6_9BACT</name>
<keyword evidence="1" id="KW-0808">Transferase</keyword>
<dbReference type="InterPro" id="IPR014031">
    <property type="entry name" value="Ketoacyl_synth_C"/>
</dbReference>
<evidence type="ECO:0000259" key="4">
    <source>
        <dbReference type="PROSITE" id="PS52004"/>
    </source>
</evidence>
<dbReference type="InterPro" id="IPR020841">
    <property type="entry name" value="PKS_Beta-ketoAc_synthase_dom"/>
</dbReference>
<protein>
    <submittedName>
        <fullName evidence="5">Acyltransferase domain-containing protein</fullName>
    </submittedName>
    <submittedName>
        <fullName evidence="6">Polyketide synthase</fullName>
    </submittedName>
</protein>
<dbReference type="Gene3D" id="3.40.47.10">
    <property type="match status" value="1"/>
</dbReference>
<dbReference type="EMBL" id="QLNI01000016">
    <property type="protein sequence ID" value="RAM02282.1"/>
    <property type="molecule type" value="Genomic_DNA"/>
</dbReference>
<dbReference type="EMBL" id="CP036313">
    <property type="protein sequence ID" value="QBH14392.1"/>
    <property type="molecule type" value="Genomic_DNA"/>
</dbReference>
<dbReference type="SMART" id="SM00825">
    <property type="entry name" value="PKS_KS"/>
    <property type="match status" value="1"/>
</dbReference>
<dbReference type="InterPro" id="IPR014030">
    <property type="entry name" value="Ketoacyl_synth_N"/>
</dbReference>
<dbReference type="InterPro" id="IPR052568">
    <property type="entry name" value="PKS-FAS_Synthase"/>
</dbReference>
<gene>
    <name evidence="6" type="ORF">DO021_09215</name>
    <name evidence="5" type="ORF">EYB58_16575</name>
</gene>
<dbReference type="CDD" id="cd00833">
    <property type="entry name" value="PKS"/>
    <property type="match status" value="1"/>
</dbReference>
<sequence>MTPKAASPKQTPCTPKTPIAIIGMGCIFPESRNLKEFWKLVFNGIDAITKVPEDSHWRLKDYFNEDPDCPDHVYCNRGGFLPDIAFDPLAYGMPPKNIDATDTSQLLSLEVVRMALADAGYPVGHTHLKKKRVNVILGVTGTQELVIPLGARLGHPFWKKALDAAGIAPDKKKRVLKQISDSYVSWQENSFPGLLGNVVAGRIANRLDLSGTNTVCDAACASSLSAIHTAMMELKTGQCDMSITGGVDTLNDIFMHMCFAKTGVLSHSSDARPFSENADGTVLGEGVGLIVLKRLEDAQRDQDRIYAVIKGMGTSSDGRTSAVYAPEAKGQVKALESAYSNAGILPESVGLIEAHGTGTRVGDKVEFTALKQFFKGKATESTAIGSVKSMIGHAKAAAGAAGIIKAALALHHKVIPPTLKAQTPDPDLDIHNSPFYLNQVARPWIGNGANNSLRCSGVSAFGFGGSNFHAVLEEYAPEKVNISWDGTVQILAFSGKNKEDIVEKLDTVSETIKAYDIRDKAAVTQAIAWQAAQSRKVFSSKHEERLLILLSDQDDFFERISQAKCMVNGDQPAKPPIFYGKGAASGKLGFVFPGQGSQYTGMGGQIMSVFPESLKVLDMAQACVSDTDAEDDGLLSAYMYPPPEYAMDKKSAEAALRQTRIAQPAIGAVSLSMLNILSRFNVAPEMTCGHSYGELCALYAAGWIDAQTCLELSAARGNFMSKAGQSAGDPGSMLAIQAPIEKIEALIEKEKLDLVLANKNSPVQGVLSGETQQILNAEKICKKHKIRAIKLPVAAAFHSRLVSDAAAPFNALTQKTAITPTQIRVLSNTTGSPYPEDSAKAQELLGQQLMYPVDFIGDIKQMHEQGVDTFLEIGPKSVLCGLIKSILKDQNVQTIALDKSAGKNSGIQDLGMGLCALAASGHPVDLSAWEEDAAQPESKKLVIMINGANSKPTVPETSQPEMIQTEQAPIDAPGRPTRPQPTQSQPLIETQVRQNPKNENIVPDSSVYTTGSTQQTSTTQGNTMTSFPHPEFNDYQAQPASNSTQYVTTNQIPANPDILVQGLNAMQQLQAQTARAHEKFLETQTQASQALAALMSQTRGQVSAPIQPVRVPQPPAPAQTMPDYHPHMSAAAPAQPIQQSVSKPAPHQAQQPQAPAAPATPVPSAAAPPTPEVKNVLFEIVSRLTGFPVEMLEPEMDIESDLGVDSIKKVEIISELEKAFPDSNDLSAQRLGSVKTLGDICTAVETDQAPVPEQTDRPIANAKNEPKNNEPAQSQDTLGILVSIISELTGFPQEMLEPGMNLESDLGIDSIKRVEILSRLEQEQPGSKALSPDDMGSLKTIADIINYLTPEQTTVSKETPKKKLRMTP</sequence>
<feature type="region of interest" description="Disordered" evidence="2">
    <location>
        <begin position="998"/>
        <end position="1021"/>
    </location>
</feature>
<dbReference type="Proteomes" id="UP000248798">
    <property type="component" value="Unassembled WGS sequence"/>
</dbReference>
<dbReference type="SMART" id="SM00827">
    <property type="entry name" value="PKS_AT"/>
    <property type="match status" value="1"/>
</dbReference>
<reference evidence="6 7" key="1">
    <citation type="submission" date="2018-06" db="EMBL/GenBank/DDBJ databases">
        <title>Complete Genome Sequence of Desulfobacter hydrogenophilus (DSM3380).</title>
        <authorList>
            <person name="Marietou A."/>
            <person name="Schreiber L."/>
            <person name="Marshall I."/>
            <person name="Jorgensen B."/>
        </authorList>
    </citation>
    <scope>NUCLEOTIDE SEQUENCE [LARGE SCALE GENOMIC DNA]</scope>
    <source>
        <strain evidence="6 7">DSM 3380</strain>
    </source>
</reference>
<dbReference type="PANTHER" id="PTHR43074:SF1">
    <property type="entry name" value="BETA-KETOACYL SYNTHASE FAMILY PROTEIN-RELATED"/>
    <property type="match status" value="1"/>
</dbReference>
<dbReference type="PROSITE" id="PS52004">
    <property type="entry name" value="KS3_2"/>
    <property type="match status" value="1"/>
</dbReference>
<feature type="compositionally biased region" description="Pro residues" evidence="2">
    <location>
        <begin position="1158"/>
        <end position="1168"/>
    </location>
</feature>
<evidence type="ECO:0000256" key="2">
    <source>
        <dbReference type="SAM" id="MobiDB-lite"/>
    </source>
</evidence>
<feature type="region of interest" description="Disordered" evidence="2">
    <location>
        <begin position="1249"/>
        <end position="1275"/>
    </location>
</feature>
<evidence type="ECO:0000259" key="3">
    <source>
        <dbReference type="PROSITE" id="PS50075"/>
    </source>
</evidence>
<feature type="domain" description="Carrier" evidence="3">
    <location>
        <begin position="1168"/>
        <end position="1248"/>
    </location>
</feature>
<dbReference type="SUPFAM" id="SSF53901">
    <property type="entry name" value="Thiolase-like"/>
    <property type="match status" value="1"/>
</dbReference>
<evidence type="ECO:0000313" key="8">
    <source>
        <dbReference type="Proteomes" id="UP000293902"/>
    </source>
</evidence>
<dbReference type="InterPro" id="IPR009081">
    <property type="entry name" value="PP-bd_ACP"/>
</dbReference>
<dbReference type="PROSITE" id="PS50075">
    <property type="entry name" value="CARRIER"/>
    <property type="match status" value="2"/>
</dbReference>
<organism evidence="6 7">
    <name type="scientific">Desulfobacter hydrogenophilus</name>
    <dbReference type="NCBI Taxonomy" id="2291"/>
    <lineage>
        <taxon>Bacteria</taxon>
        <taxon>Pseudomonadati</taxon>
        <taxon>Thermodesulfobacteriota</taxon>
        <taxon>Desulfobacteria</taxon>
        <taxon>Desulfobacterales</taxon>
        <taxon>Desulfobacteraceae</taxon>
        <taxon>Desulfobacter</taxon>
    </lineage>
</organism>
<dbReference type="Gene3D" id="3.30.70.250">
    <property type="entry name" value="Malonyl-CoA ACP transacylase, ACP-binding"/>
    <property type="match status" value="1"/>
</dbReference>
<feature type="compositionally biased region" description="Low complexity" evidence="2">
    <location>
        <begin position="1009"/>
        <end position="1021"/>
    </location>
</feature>
<dbReference type="SUPFAM" id="SSF52151">
    <property type="entry name" value="FabD/lysophospholipase-like"/>
    <property type="match status" value="1"/>
</dbReference>
<evidence type="ECO:0000313" key="6">
    <source>
        <dbReference type="EMBL" id="RAM02282.1"/>
    </source>
</evidence>
<dbReference type="SUPFAM" id="SSF55048">
    <property type="entry name" value="Probable ACP-binding domain of malonyl-CoA ACP transacylase"/>
    <property type="match status" value="1"/>
</dbReference>
<dbReference type="Pfam" id="PF00550">
    <property type="entry name" value="PP-binding"/>
    <property type="match status" value="2"/>
</dbReference>
<dbReference type="InterPro" id="IPR016039">
    <property type="entry name" value="Thiolase-like"/>
</dbReference>
<dbReference type="PANTHER" id="PTHR43074">
    <property type="entry name" value="OMEGA-3 POLYUNSATURATED FATTY ACID SYNTHASE PFAB-RELATED"/>
    <property type="match status" value="1"/>
</dbReference>
<dbReference type="OrthoDB" id="7617297at2"/>
<dbReference type="RefSeq" id="WP_111955939.1">
    <property type="nucleotide sequence ID" value="NZ_CP036313.1"/>
</dbReference>
<dbReference type="Proteomes" id="UP000293902">
    <property type="component" value="Chromosome"/>
</dbReference>
<dbReference type="Pfam" id="PF16197">
    <property type="entry name" value="KAsynt_C_assoc"/>
    <property type="match status" value="1"/>
</dbReference>
<evidence type="ECO:0000313" key="5">
    <source>
        <dbReference type="EMBL" id="QBH14392.1"/>
    </source>
</evidence>
<reference evidence="5 8" key="2">
    <citation type="submission" date="2019-02" db="EMBL/GenBank/DDBJ databases">
        <title>Complete genome sequence of Desulfobacter hydrogenophilus AcRS1.</title>
        <authorList>
            <person name="Marietou A."/>
            <person name="Lund M.B."/>
            <person name="Marshall I.P.G."/>
            <person name="Schreiber L."/>
            <person name="Jorgensen B."/>
        </authorList>
    </citation>
    <scope>NUCLEOTIDE SEQUENCE [LARGE SCALE GENOMIC DNA]</scope>
    <source>
        <strain evidence="5 8">AcRS1</strain>
    </source>
</reference>
<dbReference type="Gene3D" id="3.40.366.10">
    <property type="entry name" value="Malonyl-Coenzyme A Acyl Carrier Protein, domain 2"/>
    <property type="match status" value="1"/>
</dbReference>
<dbReference type="GO" id="GO:0016746">
    <property type="term" value="F:acyltransferase activity"/>
    <property type="evidence" value="ECO:0007669"/>
    <property type="project" value="UniProtKB-KW"/>
</dbReference>
<accession>A0A328FFQ6</accession>
<feature type="region of interest" description="Disordered" evidence="2">
    <location>
        <begin position="1103"/>
        <end position="1168"/>
    </location>
</feature>
<evidence type="ECO:0000313" key="7">
    <source>
        <dbReference type="Proteomes" id="UP000248798"/>
    </source>
</evidence>
<dbReference type="InterPro" id="IPR036736">
    <property type="entry name" value="ACP-like_sf"/>
</dbReference>
<feature type="domain" description="Carrier" evidence="3">
    <location>
        <begin position="1272"/>
        <end position="1352"/>
    </location>
</feature>
<keyword evidence="8" id="KW-1185">Reference proteome</keyword>
<keyword evidence="5" id="KW-0012">Acyltransferase</keyword>
<dbReference type="Gene3D" id="1.10.1200.10">
    <property type="entry name" value="ACP-like"/>
    <property type="match status" value="2"/>
</dbReference>
<feature type="compositionally biased region" description="Low complexity" evidence="2">
    <location>
        <begin position="1130"/>
        <end position="1157"/>
    </location>
</feature>
<proteinExistence type="predicted"/>
<dbReference type="Pfam" id="PF00698">
    <property type="entry name" value="Acyl_transf_1"/>
    <property type="match status" value="1"/>
</dbReference>